<evidence type="ECO:0000256" key="1">
    <source>
        <dbReference type="ARBA" id="ARBA00007749"/>
    </source>
</evidence>
<keyword evidence="7" id="KW-1185">Reference proteome</keyword>
<dbReference type="SUPFAM" id="SSF56281">
    <property type="entry name" value="Metallo-hydrolase/oxidoreductase"/>
    <property type="match status" value="1"/>
</dbReference>
<gene>
    <name evidence="6" type="ORF">C8F04DRAFT_384023</name>
</gene>
<dbReference type="InterPro" id="IPR001279">
    <property type="entry name" value="Metallo-B-lactamas"/>
</dbReference>
<dbReference type="InterPro" id="IPR036866">
    <property type="entry name" value="RibonucZ/Hydroxyglut_hydro"/>
</dbReference>
<dbReference type="GO" id="GO:0016787">
    <property type="term" value="F:hydrolase activity"/>
    <property type="evidence" value="ECO:0007669"/>
    <property type="project" value="UniProtKB-KW"/>
</dbReference>
<dbReference type="InterPro" id="IPR051013">
    <property type="entry name" value="MBL_superfamily_lactonases"/>
</dbReference>
<protein>
    <submittedName>
        <fullName evidence="6">Beta-lactamase-like protein</fullName>
    </submittedName>
</protein>
<evidence type="ECO:0000256" key="2">
    <source>
        <dbReference type="ARBA" id="ARBA00022723"/>
    </source>
</evidence>
<dbReference type="AlphaFoldDB" id="A0AAD6T5V0"/>
<evidence type="ECO:0000313" key="6">
    <source>
        <dbReference type="EMBL" id="KAJ7037872.1"/>
    </source>
</evidence>
<keyword evidence="3" id="KW-0378">Hydrolase</keyword>
<dbReference type="PANTHER" id="PTHR42978">
    <property type="entry name" value="QUORUM-QUENCHING LACTONASE YTNP-RELATED-RELATED"/>
    <property type="match status" value="1"/>
</dbReference>
<dbReference type="PANTHER" id="PTHR42978:SF5">
    <property type="entry name" value="METALLO-BETA-LACTAMASE DOMAIN-CONTAINING PROTEIN"/>
    <property type="match status" value="1"/>
</dbReference>
<dbReference type="CDD" id="cd07730">
    <property type="entry name" value="metallo-hydrolase-like_MBL-fold"/>
    <property type="match status" value="1"/>
</dbReference>
<evidence type="ECO:0000256" key="4">
    <source>
        <dbReference type="ARBA" id="ARBA00022833"/>
    </source>
</evidence>
<dbReference type="Pfam" id="PF00753">
    <property type="entry name" value="Lactamase_B"/>
    <property type="match status" value="1"/>
</dbReference>
<dbReference type="EMBL" id="JARJCM010000034">
    <property type="protein sequence ID" value="KAJ7037872.1"/>
    <property type="molecule type" value="Genomic_DNA"/>
</dbReference>
<dbReference type="SMART" id="SM00849">
    <property type="entry name" value="Lactamase_B"/>
    <property type="match status" value="1"/>
</dbReference>
<evidence type="ECO:0000259" key="5">
    <source>
        <dbReference type="SMART" id="SM00849"/>
    </source>
</evidence>
<sequence length="366" mass="39265">MSSPTIRIPPSTATVSVTAFDISEEPSAVCVPAPSFYTPVLPGHEILHLPIFAFLIEHTATGRRVMFDLGPRKDLENAAPAVVEMFKTLPDVAMPIDRDVVEQLQDRGVDLNSINAVIWSHAHYDHIGDVSKFPPSTDLVYGAATVTDTHTVNPASVLLDSDFAGRKSVPINFDETSLEIGGFKAHDFFGDGSLYVLDVPGHLKGHVCALARVTPDSFVFMGGDACHHAGMLRPTSILHQRAPCPADILEATRRSVSAAHFTPLDAEGKFDLAARTAPMLDVVSGMIYEDPVSTAASIALIGAFDASSDVLVVLAHDWSLVPAVGPFPTSLDAWKAKGSKELVTWAFLEESNPAFVFSPKTSRPIS</sequence>
<organism evidence="6 7">
    <name type="scientific">Mycena alexandri</name>
    <dbReference type="NCBI Taxonomy" id="1745969"/>
    <lineage>
        <taxon>Eukaryota</taxon>
        <taxon>Fungi</taxon>
        <taxon>Dikarya</taxon>
        <taxon>Basidiomycota</taxon>
        <taxon>Agaricomycotina</taxon>
        <taxon>Agaricomycetes</taxon>
        <taxon>Agaricomycetidae</taxon>
        <taxon>Agaricales</taxon>
        <taxon>Marasmiineae</taxon>
        <taxon>Mycenaceae</taxon>
        <taxon>Mycena</taxon>
    </lineage>
</organism>
<evidence type="ECO:0000313" key="7">
    <source>
        <dbReference type="Proteomes" id="UP001218188"/>
    </source>
</evidence>
<reference evidence="6" key="1">
    <citation type="submission" date="2023-03" db="EMBL/GenBank/DDBJ databases">
        <title>Massive genome expansion in bonnet fungi (Mycena s.s.) driven by repeated elements and novel gene families across ecological guilds.</title>
        <authorList>
            <consortium name="Lawrence Berkeley National Laboratory"/>
            <person name="Harder C.B."/>
            <person name="Miyauchi S."/>
            <person name="Viragh M."/>
            <person name="Kuo A."/>
            <person name="Thoen E."/>
            <person name="Andreopoulos B."/>
            <person name="Lu D."/>
            <person name="Skrede I."/>
            <person name="Drula E."/>
            <person name="Henrissat B."/>
            <person name="Morin E."/>
            <person name="Kohler A."/>
            <person name="Barry K."/>
            <person name="LaButti K."/>
            <person name="Morin E."/>
            <person name="Salamov A."/>
            <person name="Lipzen A."/>
            <person name="Mereny Z."/>
            <person name="Hegedus B."/>
            <person name="Baldrian P."/>
            <person name="Stursova M."/>
            <person name="Weitz H."/>
            <person name="Taylor A."/>
            <person name="Grigoriev I.V."/>
            <person name="Nagy L.G."/>
            <person name="Martin F."/>
            <person name="Kauserud H."/>
        </authorList>
    </citation>
    <scope>NUCLEOTIDE SEQUENCE</scope>
    <source>
        <strain evidence="6">CBHHK200</strain>
    </source>
</reference>
<comment type="caution">
    <text evidence="6">The sequence shown here is derived from an EMBL/GenBank/DDBJ whole genome shotgun (WGS) entry which is preliminary data.</text>
</comment>
<evidence type="ECO:0000256" key="3">
    <source>
        <dbReference type="ARBA" id="ARBA00022801"/>
    </source>
</evidence>
<dbReference type="Proteomes" id="UP001218188">
    <property type="component" value="Unassembled WGS sequence"/>
</dbReference>
<comment type="similarity">
    <text evidence="1">Belongs to the metallo-beta-lactamase superfamily.</text>
</comment>
<name>A0AAD6T5V0_9AGAR</name>
<proteinExistence type="inferred from homology"/>
<dbReference type="GO" id="GO:0046872">
    <property type="term" value="F:metal ion binding"/>
    <property type="evidence" value="ECO:0007669"/>
    <property type="project" value="UniProtKB-KW"/>
</dbReference>
<keyword evidence="2" id="KW-0479">Metal-binding</keyword>
<keyword evidence="4" id="KW-0862">Zinc</keyword>
<feature type="domain" description="Metallo-beta-lactamase" evidence="5">
    <location>
        <begin position="50"/>
        <end position="260"/>
    </location>
</feature>
<accession>A0AAD6T5V0</accession>
<dbReference type="Gene3D" id="3.60.15.10">
    <property type="entry name" value="Ribonuclease Z/Hydroxyacylglutathione hydrolase-like"/>
    <property type="match status" value="1"/>
</dbReference>